<comment type="similarity">
    <text evidence="1 2">Belongs to the small heat shock protein (HSP20) family.</text>
</comment>
<dbReference type="RefSeq" id="WP_317790859.1">
    <property type="nucleotide sequence ID" value="NZ_AP028461.1"/>
</dbReference>
<name>A0ABW4AIV2_9ACTN</name>
<feature type="domain" description="SHSP" evidence="3">
    <location>
        <begin position="12"/>
        <end position="120"/>
    </location>
</feature>
<dbReference type="EMBL" id="JBHTMK010000043">
    <property type="protein sequence ID" value="MFD1370170.1"/>
    <property type="molecule type" value="Genomic_DNA"/>
</dbReference>
<gene>
    <name evidence="4" type="ORF">ACFQ5G_32955</name>
</gene>
<evidence type="ECO:0000313" key="5">
    <source>
        <dbReference type="Proteomes" id="UP001597183"/>
    </source>
</evidence>
<evidence type="ECO:0000256" key="1">
    <source>
        <dbReference type="PROSITE-ProRule" id="PRU00285"/>
    </source>
</evidence>
<dbReference type="PROSITE" id="PS01031">
    <property type="entry name" value="SHSP"/>
    <property type="match status" value="1"/>
</dbReference>
<organism evidence="4 5">
    <name type="scientific">Actinoplanes sichuanensis</name>
    <dbReference type="NCBI Taxonomy" id="512349"/>
    <lineage>
        <taxon>Bacteria</taxon>
        <taxon>Bacillati</taxon>
        <taxon>Actinomycetota</taxon>
        <taxon>Actinomycetes</taxon>
        <taxon>Micromonosporales</taxon>
        <taxon>Micromonosporaceae</taxon>
        <taxon>Actinoplanes</taxon>
    </lineage>
</organism>
<evidence type="ECO:0000313" key="4">
    <source>
        <dbReference type="EMBL" id="MFD1370170.1"/>
    </source>
</evidence>
<comment type="caution">
    <text evidence="4">The sequence shown here is derived from an EMBL/GenBank/DDBJ whole genome shotgun (WGS) entry which is preliminary data.</text>
</comment>
<evidence type="ECO:0000256" key="2">
    <source>
        <dbReference type="RuleBase" id="RU003616"/>
    </source>
</evidence>
<dbReference type="Pfam" id="PF00011">
    <property type="entry name" value="HSP20"/>
    <property type="match status" value="1"/>
</dbReference>
<protein>
    <submittedName>
        <fullName evidence="4">Hsp20/alpha crystallin family protein</fullName>
    </submittedName>
</protein>
<dbReference type="InterPro" id="IPR008978">
    <property type="entry name" value="HSP20-like_chaperone"/>
</dbReference>
<dbReference type="Proteomes" id="UP001597183">
    <property type="component" value="Unassembled WGS sequence"/>
</dbReference>
<reference evidence="5" key="1">
    <citation type="journal article" date="2019" name="Int. J. Syst. Evol. Microbiol.">
        <title>The Global Catalogue of Microorganisms (GCM) 10K type strain sequencing project: providing services to taxonomists for standard genome sequencing and annotation.</title>
        <authorList>
            <consortium name="The Broad Institute Genomics Platform"/>
            <consortium name="The Broad Institute Genome Sequencing Center for Infectious Disease"/>
            <person name="Wu L."/>
            <person name="Ma J."/>
        </authorList>
    </citation>
    <scope>NUCLEOTIDE SEQUENCE [LARGE SCALE GENOMIC DNA]</scope>
    <source>
        <strain evidence="5">CCM 7526</strain>
    </source>
</reference>
<dbReference type="InterPro" id="IPR002068">
    <property type="entry name" value="A-crystallin/Hsp20_dom"/>
</dbReference>
<evidence type="ECO:0000259" key="3">
    <source>
        <dbReference type="PROSITE" id="PS01031"/>
    </source>
</evidence>
<proteinExistence type="inferred from homology"/>
<keyword evidence="5" id="KW-1185">Reference proteome</keyword>
<accession>A0ABW4AIV2</accession>
<sequence length="137" mass="14458">MLTTLTARVLDGSTRSSGARFDAYRVDGTFHIDIDLPGADTASIDITVDGVALTVRAERCSPEREGPASARQFALSERFDTDRLEARYADGVLNLSIPVLSGAGGGGEGSVRELEPVQVDEVAPVVSGEREKDGVHA</sequence>
<dbReference type="CDD" id="cd06464">
    <property type="entry name" value="ACD_sHsps-like"/>
    <property type="match status" value="1"/>
</dbReference>
<dbReference type="SUPFAM" id="SSF49764">
    <property type="entry name" value="HSP20-like chaperones"/>
    <property type="match status" value="1"/>
</dbReference>
<dbReference type="Gene3D" id="2.60.40.790">
    <property type="match status" value="1"/>
</dbReference>